<proteinExistence type="predicted"/>
<feature type="compositionally biased region" description="Polar residues" evidence="1">
    <location>
        <begin position="34"/>
        <end position="43"/>
    </location>
</feature>
<feature type="compositionally biased region" description="Basic and acidic residues" evidence="1">
    <location>
        <begin position="438"/>
        <end position="449"/>
    </location>
</feature>
<reference evidence="2 3" key="1">
    <citation type="submission" date="2024-05" db="EMBL/GenBank/DDBJ databases">
        <title>A draft genome resource for the thread blight pathogen Marasmius tenuissimus strain MS-2.</title>
        <authorList>
            <person name="Yulfo-Soto G.E."/>
            <person name="Baruah I.K."/>
            <person name="Amoako-Attah I."/>
            <person name="Bukari Y."/>
            <person name="Meinhardt L.W."/>
            <person name="Bailey B.A."/>
            <person name="Cohen S.P."/>
        </authorList>
    </citation>
    <scope>NUCLEOTIDE SEQUENCE [LARGE SCALE GENOMIC DNA]</scope>
    <source>
        <strain evidence="2 3">MS-2</strain>
    </source>
</reference>
<feature type="compositionally biased region" description="Polar residues" evidence="1">
    <location>
        <begin position="577"/>
        <end position="594"/>
    </location>
</feature>
<feature type="region of interest" description="Disordered" evidence="1">
    <location>
        <begin position="1"/>
        <end position="123"/>
    </location>
</feature>
<feature type="compositionally biased region" description="Basic and acidic residues" evidence="1">
    <location>
        <begin position="472"/>
        <end position="483"/>
    </location>
</feature>
<evidence type="ECO:0000256" key="1">
    <source>
        <dbReference type="SAM" id="MobiDB-lite"/>
    </source>
</evidence>
<feature type="compositionally biased region" description="Acidic residues" evidence="1">
    <location>
        <begin position="484"/>
        <end position="500"/>
    </location>
</feature>
<feature type="compositionally biased region" description="Low complexity" evidence="1">
    <location>
        <begin position="606"/>
        <end position="625"/>
    </location>
</feature>
<feature type="compositionally biased region" description="Acidic residues" evidence="1">
    <location>
        <begin position="450"/>
        <end position="463"/>
    </location>
</feature>
<feature type="region of interest" description="Disordered" evidence="1">
    <location>
        <begin position="606"/>
        <end position="773"/>
    </location>
</feature>
<feature type="region of interest" description="Disordered" evidence="1">
    <location>
        <begin position="401"/>
        <end position="594"/>
    </location>
</feature>
<evidence type="ECO:0000313" key="3">
    <source>
        <dbReference type="Proteomes" id="UP001437256"/>
    </source>
</evidence>
<feature type="compositionally biased region" description="Low complexity" evidence="1">
    <location>
        <begin position="514"/>
        <end position="536"/>
    </location>
</feature>
<comment type="caution">
    <text evidence="2">The sequence shown here is derived from an EMBL/GenBank/DDBJ whole genome shotgun (WGS) entry which is preliminary data.</text>
</comment>
<keyword evidence="3" id="KW-1185">Reference proteome</keyword>
<gene>
    <name evidence="2" type="ORF">AAF712_007580</name>
</gene>
<accession>A0ABR2ZVP5</accession>
<feature type="compositionally biased region" description="Polar residues" evidence="1">
    <location>
        <begin position="555"/>
        <end position="570"/>
    </location>
</feature>
<feature type="region of interest" description="Disordered" evidence="1">
    <location>
        <begin position="322"/>
        <end position="346"/>
    </location>
</feature>
<protein>
    <submittedName>
        <fullName evidence="2">Uncharacterized protein</fullName>
    </submittedName>
</protein>
<name>A0ABR2ZVP5_9AGAR</name>
<evidence type="ECO:0000313" key="2">
    <source>
        <dbReference type="EMBL" id="KAL0065375.1"/>
    </source>
</evidence>
<feature type="compositionally biased region" description="Polar residues" evidence="1">
    <location>
        <begin position="335"/>
        <end position="344"/>
    </location>
</feature>
<dbReference type="EMBL" id="JBBXMP010000048">
    <property type="protein sequence ID" value="KAL0065375.1"/>
    <property type="molecule type" value="Genomic_DNA"/>
</dbReference>
<organism evidence="2 3">
    <name type="scientific">Marasmius tenuissimus</name>
    <dbReference type="NCBI Taxonomy" id="585030"/>
    <lineage>
        <taxon>Eukaryota</taxon>
        <taxon>Fungi</taxon>
        <taxon>Dikarya</taxon>
        <taxon>Basidiomycota</taxon>
        <taxon>Agaricomycotina</taxon>
        <taxon>Agaricomycetes</taxon>
        <taxon>Agaricomycetidae</taxon>
        <taxon>Agaricales</taxon>
        <taxon>Marasmiineae</taxon>
        <taxon>Marasmiaceae</taxon>
        <taxon>Marasmius</taxon>
    </lineage>
</organism>
<dbReference type="Proteomes" id="UP001437256">
    <property type="component" value="Unassembled WGS sequence"/>
</dbReference>
<feature type="compositionally biased region" description="Low complexity" evidence="1">
    <location>
        <begin position="708"/>
        <end position="773"/>
    </location>
</feature>
<sequence>MGVQTRRGTVLNNNPILRPRRRGPARRNFDASPANEQTDSVQTGKRKRASSEEKKYETRKRLRNGAPRSELKRKRSPSDAEDVDNGATSSSKRRKLSLPEVDTATLAPATSDSVPPASTMENSSSPSFHFTFVAPHGPRNDEVLNSTLSEQQSANDLIIDHISGLGCSTALENTPEPSTPLLSPISLVSRTSAPGNSPTSSVPTLFTSAIPEISPEPPSAALFPPISSVLSTSVPVLSPSSSAVPEIAPEPPSTPIIPPIPLATSCSAIPPPTGSLPGDSASSLPSAGMPESFPMPSIDTPATLLGGDALLATIGEAVLDSLGGSPSGTRDADTTDNSAPTSVASLPPFMHVNVDADAADRPMSTPPPIHINLLTALGPLTSSPEPFTAADVNALAQEVPPSPMTATVGQEMECGSERQSSGQQDFGADGNSIAQSGDNHKSEMDREMEYDGESESSGQEDSDTNDHGGTSKPEEKHGKKVDQEMEYDGESESSDTDDSSASELGDKHKRPSRSSDLSGRSPSGCISPSSGDSSSLIDEDSSPLHAGSHSRHTTIDNIVNFTNDNTQSPSPAECNAGPSSRPINPSASSTSGSNAVFKASRIWPSLRSTAGSSSGSNNSPSGLRSESYRRPLDISSSSSMTKGSNKNLGSYRRPRSSSSSSSSDLDMQDASAKPSTKAPFLSSASKSCDDGPTTDLPPPEHRLVPHRSSSSSTSSNEDETTSSVSRESSSASSSSTETSSSSSSKTSSSSSSKTSSSSSSSESSSSTSSSESL</sequence>